<keyword evidence="1" id="KW-0732">Signal</keyword>
<accession>A0A7W8QTZ6</accession>
<comment type="caution">
    <text evidence="3">The sequence shown here is derived from an EMBL/GenBank/DDBJ whole genome shotgun (WGS) entry which is preliminary data.</text>
</comment>
<keyword evidence="4" id="KW-1185">Reference proteome</keyword>
<dbReference type="RefSeq" id="WP_184399542.1">
    <property type="nucleotide sequence ID" value="NZ_BAAAJD010000012.1"/>
</dbReference>
<dbReference type="CDD" id="cd08503">
    <property type="entry name" value="PBP2_NikA_DppA_OppA_like_17"/>
    <property type="match status" value="1"/>
</dbReference>
<dbReference type="Gene3D" id="3.40.190.10">
    <property type="entry name" value="Periplasmic binding protein-like II"/>
    <property type="match status" value="1"/>
</dbReference>
<name>A0A7W8QTZ6_9ACTN</name>
<dbReference type="PROSITE" id="PS51257">
    <property type="entry name" value="PROKAR_LIPOPROTEIN"/>
    <property type="match status" value="1"/>
</dbReference>
<dbReference type="InterPro" id="IPR030678">
    <property type="entry name" value="Peptide/Ni-bd"/>
</dbReference>
<gene>
    <name evidence="3" type="ORF">HDA36_006347</name>
</gene>
<dbReference type="GO" id="GO:0042597">
    <property type="term" value="C:periplasmic space"/>
    <property type="evidence" value="ECO:0007669"/>
    <property type="project" value="UniProtKB-ARBA"/>
</dbReference>
<dbReference type="PIRSF" id="PIRSF002741">
    <property type="entry name" value="MppA"/>
    <property type="match status" value="1"/>
</dbReference>
<dbReference type="GO" id="GO:0043190">
    <property type="term" value="C:ATP-binding cassette (ABC) transporter complex"/>
    <property type="evidence" value="ECO:0007669"/>
    <property type="project" value="InterPro"/>
</dbReference>
<evidence type="ECO:0000313" key="4">
    <source>
        <dbReference type="Proteomes" id="UP000572635"/>
    </source>
</evidence>
<dbReference type="PANTHER" id="PTHR30290:SF65">
    <property type="entry name" value="MONOACYL PHOSPHATIDYLINOSITOL TETRAMANNOSIDE-BINDING PROTEIN LPQW-RELATED"/>
    <property type="match status" value="1"/>
</dbReference>
<proteinExistence type="predicted"/>
<sequence length="505" mass="53200">MRRRPLLAGACAAALAATAAGCTGASGEEDAAAGPTLRYAAVGAPAATTHDPHGKVGNEADYLRFSMLYDVLAVLDEQGGVQPRLAESWEPVDGDLTRWRIELRDDAVFTGGDPVTAEDVLFSLRRIQGKGAENNGRLSMFDLEASAADGDHALELATREPYAEVGTALASLTFVVPEGTGDIGEPVPGSGPFTWESGDDTTSVLHRRDDWWGEAPSYAALEITAMPDPAARAAAVASGQADVAGGVSPADARRYADDDGVEVVTRPGGVNYPLVMDLEEEPFDDPDVREAVRLALDREQLVDTVFLGYGEPGDDLLDPLGAAAPDLPAVERDLDRARDLLAEAGHGDGVSLTLHTTDSYPGMEDAAVLISEQLAEAGIDAEVEVVPPDTYWTEVWNTEPFYLNSLGGSGFVDFARMALVADGPINETGWSDPDWDADFADALATADEAERAEGLADLQRRLAEEGGYVVWGVGDGIDLAASGVTGLPTGPGFHRLRIEDVEVPG</sequence>
<dbReference type="InterPro" id="IPR039424">
    <property type="entry name" value="SBP_5"/>
</dbReference>
<dbReference type="Gene3D" id="3.10.105.10">
    <property type="entry name" value="Dipeptide-binding Protein, Domain 3"/>
    <property type="match status" value="1"/>
</dbReference>
<reference evidence="3 4" key="1">
    <citation type="submission" date="2020-08" db="EMBL/GenBank/DDBJ databases">
        <title>Sequencing the genomes of 1000 actinobacteria strains.</title>
        <authorList>
            <person name="Klenk H.-P."/>
        </authorList>
    </citation>
    <scope>NUCLEOTIDE SEQUENCE [LARGE SCALE GENOMIC DNA]</scope>
    <source>
        <strain evidence="3 4">DSM 44551</strain>
    </source>
</reference>
<protein>
    <submittedName>
        <fullName evidence="3">Peptide/nickel transport system substrate-binding protein</fullName>
    </submittedName>
</protein>
<dbReference type="GO" id="GO:1904680">
    <property type="term" value="F:peptide transmembrane transporter activity"/>
    <property type="evidence" value="ECO:0007669"/>
    <property type="project" value="TreeGrafter"/>
</dbReference>
<dbReference type="SUPFAM" id="SSF53850">
    <property type="entry name" value="Periplasmic binding protein-like II"/>
    <property type="match status" value="1"/>
</dbReference>
<dbReference type="AlphaFoldDB" id="A0A7W8QTZ6"/>
<dbReference type="InterPro" id="IPR000914">
    <property type="entry name" value="SBP_5_dom"/>
</dbReference>
<evidence type="ECO:0000313" key="3">
    <source>
        <dbReference type="EMBL" id="MBB5436199.1"/>
    </source>
</evidence>
<organism evidence="3 4">
    <name type="scientific">Nocardiopsis composta</name>
    <dbReference type="NCBI Taxonomy" id="157465"/>
    <lineage>
        <taxon>Bacteria</taxon>
        <taxon>Bacillati</taxon>
        <taxon>Actinomycetota</taxon>
        <taxon>Actinomycetes</taxon>
        <taxon>Streptosporangiales</taxon>
        <taxon>Nocardiopsidaceae</taxon>
        <taxon>Nocardiopsis</taxon>
    </lineage>
</organism>
<feature type="signal peptide" evidence="1">
    <location>
        <begin position="1"/>
        <end position="19"/>
    </location>
</feature>
<dbReference type="EMBL" id="JACHDB010000002">
    <property type="protein sequence ID" value="MBB5436199.1"/>
    <property type="molecule type" value="Genomic_DNA"/>
</dbReference>
<evidence type="ECO:0000259" key="2">
    <source>
        <dbReference type="Pfam" id="PF00496"/>
    </source>
</evidence>
<dbReference type="Pfam" id="PF00496">
    <property type="entry name" value="SBP_bac_5"/>
    <property type="match status" value="1"/>
</dbReference>
<feature type="chain" id="PRO_5038688141" evidence="1">
    <location>
        <begin position="20"/>
        <end position="505"/>
    </location>
</feature>
<dbReference type="GO" id="GO:0015833">
    <property type="term" value="P:peptide transport"/>
    <property type="evidence" value="ECO:0007669"/>
    <property type="project" value="TreeGrafter"/>
</dbReference>
<feature type="domain" description="Solute-binding protein family 5" evidence="2">
    <location>
        <begin position="81"/>
        <end position="408"/>
    </location>
</feature>
<dbReference type="Proteomes" id="UP000572635">
    <property type="component" value="Unassembled WGS sequence"/>
</dbReference>
<dbReference type="PANTHER" id="PTHR30290">
    <property type="entry name" value="PERIPLASMIC BINDING COMPONENT OF ABC TRANSPORTER"/>
    <property type="match status" value="1"/>
</dbReference>
<evidence type="ECO:0000256" key="1">
    <source>
        <dbReference type="SAM" id="SignalP"/>
    </source>
</evidence>